<dbReference type="GO" id="GO:0003743">
    <property type="term" value="F:translation initiation factor activity"/>
    <property type="evidence" value="ECO:0007669"/>
    <property type="project" value="TreeGrafter"/>
</dbReference>
<feature type="compositionally biased region" description="Basic and acidic residues" evidence="1">
    <location>
        <begin position="395"/>
        <end position="408"/>
    </location>
</feature>
<dbReference type="GO" id="GO:0001732">
    <property type="term" value="P:formation of cytoplasmic translation initiation complex"/>
    <property type="evidence" value="ECO:0007669"/>
    <property type="project" value="TreeGrafter"/>
</dbReference>
<accession>A0AAD6U2J7</accession>
<dbReference type="GO" id="GO:0002188">
    <property type="term" value="P:translation reinitiation"/>
    <property type="evidence" value="ECO:0007669"/>
    <property type="project" value="TreeGrafter"/>
</dbReference>
<dbReference type="InterPro" id="IPR027512">
    <property type="entry name" value="EIF3A"/>
</dbReference>
<proteinExistence type="predicted"/>
<evidence type="ECO:0000256" key="1">
    <source>
        <dbReference type="SAM" id="MobiDB-lite"/>
    </source>
</evidence>
<feature type="region of interest" description="Disordered" evidence="1">
    <location>
        <begin position="540"/>
        <end position="617"/>
    </location>
</feature>
<dbReference type="GO" id="GO:0043614">
    <property type="term" value="C:multi-eIF complex"/>
    <property type="evidence" value="ECO:0007669"/>
    <property type="project" value="TreeGrafter"/>
</dbReference>
<comment type="caution">
    <text evidence="2">The sequence shown here is derived from an EMBL/GenBank/DDBJ whole genome shotgun (WGS) entry which is preliminary data.</text>
</comment>
<organism evidence="2 3">
    <name type="scientific">Mycena belliarum</name>
    <dbReference type="NCBI Taxonomy" id="1033014"/>
    <lineage>
        <taxon>Eukaryota</taxon>
        <taxon>Fungi</taxon>
        <taxon>Dikarya</taxon>
        <taxon>Basidiomycota</taxon>
        <taxon>Agaricomycotina</taxon>
        <taxon>Agaricomycetes</taxon>
        <taxon>Agaricomycetidae</taxon>
        <taxon>Agaricales</taxon>
        <taxon>Marasmiineae</taxon>
        <taxon>Mycenaceae</taxon>
        <taxon>Mycena</taxon>
    </lineage>
</organism>
<feature type="compositionally biased region" description="Basic and acidic residues" evidence="1">
    <location>
        <begin position="417"/>
        <end position="453"/>
    </location>
</feature>
<feature type="region of interest" description="Disordered" evidence="1">
    <location>
        <begin position="395"/>
        <end position="453"/>
    </location>
</feature>
<dbReference type="GO" id="GO:0003729">
    <property type="term" value="F:mRNA binding"/>
    <property type="evidence" value="ECO:0007669"/>
    <property type="project" value="TreeGrafter"/>
</dbReference>
<dbReference type="GO" id="GO:0071540">
    <property type="term" value="C:eukaryotic translation initiation factor 3 complex, eIF3e"/>
    <property type="evidence" value="ECO:0007669"/>
    <property type="project" value="TreeGrafter"/>
</dbReference>
<dbReference type="PANTHER" id="PTHR14005">
    <property type="entry name" value="EUKARYOTIC TRANSLATION INITIATION FACTOR 3, THETA SUBUNIT"/>
    <property type="match status" value="1"/>
</dbReference>
<keyword evidence="3" id="KW-1185">Reference proteome</keyword>
<feature type="compositionally biased region" description="Gly residues" evidence="1">
    <location>
        <begin position="595"/>
        <end position="606"/>
    </location>
</feature>
<dbReference type="Proteomes" id="UP001222325">
    <property type="component" value="Unassembled WGS sequence"/>
</dbReference>
<dbReference type="EMBL" id="JARJCN010000030">
    <property type="protein sequence ID" value="KAJ7086800.1"/>
    <property type="molecule type" value="Genomic_DNA"/>
</dbReference>
<gene>
    <name evidence="2" type="ORF">B0H15DRAFT_986099</name>
</gene>
<reference evidence="2" key="1">
    <citation type="submission" date="2023-03" db="EMBL/GenBank/DDBJ databases">
        <title>Massive genome expansion in bonnet fungi (Mycena s.s.) driven by repeated elements and novel gene families across ecological guilds.</title>
        <authorList>
            <consortium name="Lawrence Berkeley National Laboratory"/>
            <person name="Harder C.B."/>
            <person name="Miyauchi S."/>
            <person name="Viragh M."/>
            <person name="Kuo A."/>
            <person name="Thoen E."/>
            <person name="Andreopoulos B."/>
            <person name="Lu D."/>
            <person name="Skrede I."/>
            <person name="Drula E."/>
            <person name="Henrissat B."/>
            <person name="Morin E."/>
            <person name="Kohler A."/>
            <person name="Barry K."/>
            <person name="LaButti K."/>
            <person name="Morin E."/>
            <person name="Salamov A."/>
            <person name="Lipzen A."/>
            <person name="Mereny Z."/>
            <person name="Hegedus B."/>
            <person name="Baldrian P."/>
            <person name="Stursova M."/>
            <person name="Weitz H."/>
            <person name="Taylor A."/>
            <person name="Grigoriev I.V."/>
            <person name="Nagy L.G."/>
            <person name="Martin F."/>
            <person name="Kauserud H."/>
        </authorList>
    </citation>
    <scope>NUCLEOTIDE SEQUENCE</scope>
    <source>
        <strain evidence="2">CBHHK173m</strain>
    </source>
</reference>
<dbReference type="PANTHER" id="PTHR14005:SF0">
    <property type="entry name" value="EUKARYOTIC TRANSLATION INITIATION FACTOR 3 SUBUNIT A"/>
    <property type="match status" value="1"/>
</dbReference>
<dbReference type="AlphaFoldDB" id="A0AAD6U2J7"/>
<dbReference type="GO" id="GO:0071541">
    <property type="term" value="C:eukaryotic translation initiation factor 3 complex, eIF3m"/>
    <property type="evidence" value="ECO:0007669"/>
    <property type="project" value="TreeGrafter"/>
</dbReference>
<evidence type="ECO:0000313" key="3">
    <source>
        <dbReference type="Proteomes" id="UP001222325"/>
    </source>
</evidence>
<sequence>MTFESESKIYDLMSFVSASCADTIGHTSFLDADSYLYASVTCDHWQDLHPPITTTEAAPSSTGKSCNSKARELNVRGLLDGKPVEKDLVYDQGVQMPTPITTTEAAPSSTGKSCNSKARELNVRGLLDGKPVEKDLVYDQGVQMPTPITTTEAAPSSTGKSCNSKARELNVRGLLDGKPVEKDLLQHEDETSWTALPALSGLFPIRVERFKLAGQHTADTPPQYTAPRNPVDLLAQGFTCGSPLNAIGLQSQRDFLLDALFSHFACTVLAATPAISFAPEPFFAWSPLRPSSLASVIEKEKKELAERLRIVAKRVDHIERTCRKAERPLLAEDYAQQQAADAETFAAVQAARRTAARTAHETDLETKARLARMLPAYEARRSIVIARKGEEFAKNKDAAKKKIEEEKAKRRKAGLAQREEARRAVEEADRREREREAEARRLEEEREAEEERLRAEEEAKLAAAEAAKREAEEKALAVRKAREAERAEAMEKARLQQQREEEAEARRIARAAEKNAPVRKPLAVAPPSAVRAAPAAAAAAGEPAVWRRPTPSGPQPTTPTRVGLATPTRAESPSPAVGKYVPGALRGGAAPSGASRGGAPGGGGVQRGTLATSMRRSSRAFGVADPIIGLDQRHAQRVAQPLSPAHHHHHHHHHCIQLNSHTMAASNVAYTRPRPHMDADQIRAEILADLDPVPAYTPGHAQQLPPAYDRLPKYEEIANDVVVERGPPVNESSGLGLKVIRALAAVKKWVGTLFC</sequence>
<protein>
    <submittedName>
        <fullName evidence="2">Uncharacterized protein</fullName>
    </submittedName>
</protein>
<feature type="compositionally biased region" description="Low complexity" evidence="1">
    <location>
        <begin position="583"/>
        <end position="594"/>
    </location>
</feature>
<name>A0AAD6U2J7_9AGAR</name>
<evidence type="ECO:0000313" key="2">
    <source>
        <dbReference type="EMBL" id="KAJ7086800.1"/>
    </source>
</evidence>
<feature type="compositionally biased region" description="Low complexity" evidence="1">
    <location>
        <begin position="540"/>
        <end position="550"/>
    </location>
</feature>